<organism evidence="2 3">
    <name type="scientific">Candidatus Gottesmanbacteria bacterium RIFCSPLOWO2_01_FULL_39_12b</name>
    <dbReference type="NCBI Taxonomy" id="1798388"/>
    <lineage>
        <taxon>Bacteria</taxon>
        <taxon>Candidatus Gottesmaniibacteriota</taxon>
    </lineage>
</organism>
<dbReference type="SUPFAM" id="SSF53335">
    <property type="entry name" value="S-adenosyl-L-methionine-dependent methyltransferases"/>
    <property type="match status" value="1"/>
</dbReference>
<dbReference type="AlphaFoldDB" id="A0A1F6AN82"/>
<dbReference type="Gene3D" id="3.40.50.150">
    <property type="entry name" value="Vaccinia Virus protein VP39"/>
    <property type="match status" value="1"/>
</dbReference>
<evidence type="ECO:0000313" key="2">
    <source>
        <dbReference type="EMBL" id="OGG26144.1"/>
    </source>
</evidence>
<dbReference type="InterPro" id="IPR013216">
    <property type="entry name" value="Methyltransf_11"/>
</dbReference>
<proteinExistence type="predicted"/>
<protein>
    <recommendedName>
        <fullName evidence="1">Methyltransferase type 11 domain-containing protein</fullName>
    </recommendedName>
</protein>
<reference evidence="2 3" key="1">
    <citation type="journal article" date="2016" name="Nat. Commun.">
        <title>Thousands of microbial genomes shed light on interconnected biogeochemical processes in an aquifer system.</title>
        <authorList>
            <person name="Anantharaman K."/>
            <person name="Brown C.T."/>
            <person name="Hug L.A."/>
            <person name="Sharon I."/>
            <person name="Castelle C.J."/>
            <person name="Probst A.J."/>
            <person name="Thomas B.C."/>
            <person name="Singh A."/>
            <person name="Wilkins M.J."/>
            <person name="Karaoz U."/>
            <person name="Brodie E.L."/>
            <person name="Williams K.H."/>
            <person name="Hubbard S.S."/>
            <person name="Banfield J.F."/>
        </authorList>
    </citation>
    <scope>NUCLEOTIDE SEQUENCE [LARGE SCALE GENOMIC DNA]</scope>
</reference>
<dbReference type="InterPro" id="IPR029063">
    <property type="entry name" value="SAM-dependent_MTases_sf"/>
</dbReference>
<name>A0A1F6AN82_9BACT</name>
<accession>A0A1F6AN82</accession>
<evidence type="ECO:0000313" key="3">
    <source>
        <dbReference type="Proteomes" id="UP000176609"/>
    </source>
</evidence>
<sequence length="220" mass="25630">MLNNILDAIYKIRYSPRDEKKKNEIWQVLCKDFLQQYVKESDSVLDIAAGHCEFINHITCRRKYAVDLNKRVIQHANKNVRVYVCNASKLPNELSNIDVVFMGCLLEHLPSKDDIIKVFLEVKRVLKKGGMLLILNPNIRFSTSDFWDYFDHLTPVSDRSIVEVLTSLEYLIKICLPRFVPNTIADRLPKIPLLVKLYLKMPFLFPIFGKQMFIVAQKKG</sequence>
<dbReference type="EMBL" id="MFJR01000013">
    <property type="protein sequence ID" value="OGG26144.1"/>
    <property type="molecule type" value="Genomic_DNA"/>
</dbReference>
<dbReference type="CDD" id="cd02440">
    <property type="entry name" value="AdoMet_MTases"/>
    <property type="match status" value="1"/>
</dbReference>
<dbReference type="Pfam" id="PF08241">
    <property type="entry name" value="Methyltransf_11"/>
    <property type="match status" value="1"/>
</dbReference>
<evidence type="ECO:0000259" key="1">
    <source>
        <dbReference type="Pfam" id="PF08241"/>
    </source>
</evidence>
<dbReference type="GO" id="GO:0008757">
    <property type="term" value="F:S-adenosylmethionine-dependent methyltransferase activity"/>
    <property type="evidence" value="ECO:0007669"/>
    <property type="project" value="InterPro"/>
</dbReference>
<feature type="domain" description="Methyltransferase type 11" evidence="1">
    <location>
        <begin position="45"/>
        <end position="134"/>
    </location>
</feature>
<dbReference type="Proteomes" id="UP000176609">
    <property type="component" value="Unassembled WGS sequence"/>
</dbReference>
<gene>
    <name evidence="2" type="ORF">A2960_04080</name>
</gene>
<comment type="caution">
    <text evidence="2">The sequence shown here is derived from an EMBL/GenBank/DDBJ whole genome shotgun (WGS) entry which is preliminary data.</text>
</comment>